<dbReference type="PRINTS" id="PR00094">
    <property type="entry name" value="ADENYLTKNASE"/>
</dbReference>
<reference evidence="12" key="1">
    <citation type="journal article" date="2023" name="Commun. Biol.">
        <title>Genome analysis of Parmales, the sister group of diatoms, reveals the evolutionary specialization of diatoms from phago-mixotrophs to photoautotrophs.</title>
        <authorList>
            <person name="Ban H."/>
            <person name="Sato S."/>
            <person name="Yoshikawa S."/>
            <person name="Yamada K."/>
            <person name="Nakamura Y."/>
            <person name="Ichinomiya M."/>
            <person name="Sato N."/>
            <person name="Blanc-Mathieu R."/>
            <person name="Endo H."/>
            <person name="Kuwata A."/>
            <person name="Ogata H."/>
        </authorList>
    </citation>
    <scope>NUCLEOTIDE SEQUENCE [LARGE SCALE GENOMIC DNA]</scope>
    <source>
        <strain evidence="12">NIES 3700</strain>
    </source>
</reference>
<dbReference type="GO" id="GO:0006221">
    <property type="term" value="P:pyrimidine nucleotide biosynthetic process"/>
    <property type="evidence" value="ECO:0007669"/>
    <property type="project" value="UniProtKB-KW"/>
</dbReference>
<organism evidence="11 12">
    <name type="scientific">Triparma laevis f. longispina</name>
    <dbReference type="NCBI Taxonomy" id="1714387"/>
    <lineage>
        <taxon>Eukaryota</taxon>
        <taxon>Sar</taxon>
        <taxon>Stramenopiles</taxon>
        <taxon>Ochrophyta</taxon>
        <taxon>Bolidophyceae</taxon>
        <taxon>Parmales</taxon>
        <taxon>Triparmaceae</taxon>
        <taxon>Triparma</taxon>
    </lineage>
</organism>
<dbReference type="CDD" id="cd01428">
    <property type="entry name" value="ADK"/>
    <property type="match status" value="1"/>
</dbReference>
<evidence type="ECO:0000256" key="9">
    <source>
        <dbReference type="RuleBase" id="RU003330"/>
    </source>
</evidence>
<dbReference type="AlphaFoldDB" id="A0A9W7KT77"/>
<evidence type="ECO:0000256" key="3">
    <source>
        <dbReference type="ARBA" id="ARBA00022741"/>
    </source>
</evidence>
<evidence type="ECO:0000256" key="5">
    <source>
        <dbReference type="ARBA" id="ARBA00022840"/>
    </source>
</evidence>
<evidence type="ECO:0000256" key="10">
    <source>
        <dbReference type="SAM" id="SignalP"/>
    </source>
</evidence>
<keyword evidence="5" id="KW-0067">ATP-binding</keyword>
<dbReference type="EMBL" id="BRXW01000151">
    <property type="protein sequence ID" value="GMI10624.1"/>
    <property type="molecule type" value="Genomic_DNA"/>
</dbReference>
<dbReference type="GO" id="GO:0006207">
    <property type="term" value="P:'de novo' pyrimidine nucleobase biosynthetic process"/>
    <property type="evidence" value="ECO:0007669"/>
    <property type="project" value="InterPro"/>
</dbReference>
<evidence type="ECO:0000256" key="8">
    <source>
        <dbReference type="ARBA" id="ARBA00048116"/>
    </source>
</evidence>
<keyword evidence="6" id="KW-0665">Pyrimidine biosynthesis</keyword>
<dbReference type="GO" id="GO:0016776">
    <property type="term" value="F:phosphotransferase activity, phosphate group as acceptor"/>
    <property type="evidence" value="ECO:0007669"/>
    <property type="project" value="InterPro"/>
</dbReference>
<dbReference type="OrthoDB" id="442176at2759"/>
<accession>A0A9W7KT77</accession>
<dbReference type="PANTHER" id="PTHR23359">
    <property type="entry name" value="NUCLEOTIDE KINASE"/>
    <property type="match status" value="1"/>
</dbReference>
<keyword evidence="4 9" id="KW-0418">Kinase</keyword>
<comment type="catalytic activity">
    <reaction evidence="8">
        <text>UMP + ATP = UDP + ADP</text>
        <dbReference type="Rhea" id="RHEA:24400"/>
        <dbReference type="ChEBI" id="CHEBI:30616"/>
        <dbReference type="ChEBI" id="CHEBI:57865"/>
        <dbReference type="ChEBI" id="CHEBI:58223"/>
        <dbReference type="ChEBI" id="CHEBI:456216"/>
        <dbReference type="EC" id="2.7.4.14"/>
    </reaction>
</comment>
<sequence>MTLLRVLLSLCTLSLAISFSISVPSPSNSFVSHTRHSSRRWYSAGTISPFQFINKSNHNHQHKLKTYLSTTVNLSGGASSEERVEGVARQPRVIFVLGGPGAGKGTQCARIVEHFDFIHLSVGDLLRLERSNPSSANGQLIESYLSEGKIVPVSISLTLVQKKMSTYPPSTIFLIDGFPRSLDNLTGWSSQMSDSCKTLSVLIYDCPLPILESRILLRGETSGRSDDNISSLKKRFMTFKSETIPVVKMLEESGVECVHISGENTLEEVWISTKNVIEELLKAELIERNELLNSGGHLKEIVDDDILESFINQGLWKSPIGEVEVEGKRATIKGEEGRRIWELRDGEWWMIHFSCAE</sequence>
<dbReference type="PROSITE" id="PS00113">
    <property type="entry name" value="ADENYLATE_KINASE"/>
    <property type="match status" value="1"/>
</dbReference>
<keyword evidence="1" id="KW-0963">Cytoplasm</keyword>
<dbReference type="Pfam" id="PF00406">
    <property type="entry name" value="ADK"/>
    <property type="match status" value="1"/>
</dbReference>
<dbReference type="Proteomes" id="UP001165122">
    <property type="component" value="Unassembled WGS sequence"/>
</dbReference>
<evidence type="ECO:0000313" key="12">
    <source>
        <dbReference type="Proteomes" id="UP001165122"/>
    </source>
</evidence>
<dbReference type="GO" id="GO:0019205">
    <property type="term" value="F:nucleobase-containing compound kinase activity"/>
    <property type="evidence" value="ECO:0007669"/>
    <property type="project" value="InterPro"/>
</dbReference>
<protein>
    <recommendedName>
        <fullName evidence="13">UMP/CMP kinase</fullName>
    </recommendedName>
</protein>
<keyword evidence="12" id="KW-1185">Reference proteome</keyword>
<evidence type="ECO:0000256" key="4">
    <source>
        <dbReference type="ARBA" id="ARBA00022777"/>
    </source>
</evidence>
<keyword evidence="2 9" id="KW-0808">Transferase</keyword>
<dbReference type="HAMAP" id="MF_00235">
    <property type="entry name" value="Adenylate_kinase_Adk"/>
    <property type="match status" value="1"/>
</dbReference>
<dbReference type="SUPFAM" id="SSF52540">
    <property type="entry name" value="P-loop containing nucleoside triphosphate hydrolases"/>
    <property type="match status" value="1"/>
</dbReference>
<gene>
    <name evidence="11" type="ORF">TrLO_g13801</name>
</gene>
<keyword evidence="7" id="KW-0539">Nucleus</keyword>
<comment type="similarity">
    <text evidence="9">Belongs to the adenylate kinase family.</text>
</comment>
<dbReference type="NCBIfam" id="TIGR01359">
    <property type="entry name" value="UMP_CMP_kin_fam"/>
    <property type="match status" value="1"/>
</dbReference>
<evidence type="ECO:0000256" key="2">
    <source>
        <dbReference type="ARBA" id="ARBA00022679"/>
    </source>
</evidence>
<dbReference type="InterPro" id="IPR000850">
    <property type="entry name" value="Adenylat/UMP-CMP_kin"/>
</dbReference>
<evidence type="ECO:0000256" key="1">
    <source>
        <dbReference type="ARBA" id="ARBA00022490"/>
    </source>
</evidence>
<feature type="chain" id="PRO_5040856139" description="UMP/CMP kinase" evidence="10">
    <location>
        <begin position="19"/>
        <end position="357"/>
    </location>
</feature>
<proteinExistence type="inferred from homology"/>
<dbReference type="Gene3D" id="3.40.50.300">
    <property type="entry name" value="P-loop containing nucleotide triphosphate hydrolases"/>
    <property type="match status" value="1"/>
</dbReference>
<evidence type="ECO:0008006" key="13">
    <source>
        <dbReference type="Google" id="ProtNLM"/>
    </source>
</evidence>
<evidence type="ECO:0000256" key="6">
    <source>
        <dbReference type="ARBA" id="ARBA00022975"/>
    </source>
</evidence>
<dbReference type="InterPro" id="IPR033690">
    <property type="entry name" value="Adenylat_kinase_CS"/>
</dbReference>
<evidence type="ECO:0000313" key="11">
    <source>
        <dbReference type="EMBL" id="GMI10624.1"/>
    </source>
</evidence>
<dbReference type="GO" id="GO:0009123">
    <property type="term" value="P:nucleoside monophosphate metabolic process"/>
    <property type="evidence" value="ECO:0007669"/>
    <property type="project" value="UniProtKB-ARBA"/>
</dbReference>
<dbReference type="InterPro" id="IPR027417">
    <property type="entry name" value="P-loop_NTPase"/>
</dbReference>
<evidence type="ECO:0000256" key="7">
    <source>
        <dbReference type="ARBA" id="ARBA00023242"/>
    </source>
</evidence>
<dbReference type="InterPro" id="IPR006266">
    <property type="entry name" value="UMP_CMP_kinase"/>
</dbReference>
<keyword evidence="10" id="KW-0732">Signal</keyword>
<dbReference type="GO" id="GO:0005524">
    <property type="term" value="F:ATP binding"/>
    <property type="evidence" value="ECO:0007669"/>
    <property type="project" value="UniProtKB-KW"/>
</dbReference>
<comment type="caution">
    <text evidence="11">The sequence shown here is derived from an EMBL/GenBank/DDBJ whole genome shotgun (WGS) entry which is preliminary data.</text>
</comment>
<feature type="signal peptide" evidence="10">
    <location>
        <begin position="1"/>
        <end position="18"/>
    </location>
</feature>
<name>A0A9W7KT77_9STRA</name>
<keyword evidence="3" id="KW-0547">Nucleotide-binding</keyword>